<keyword evidence="2" id="KW-0812">Transmembrane</keyword>
<evidence type="ECO:0000313" key="4">
    <source>
        <dbReference type="EMBL" id="OOY14191.1"/>
    </source>
</evidence>
<protein>
    <recommendedName>
        <fullName evidence="3">Acyltransferase 3 domain-containing protein</fullName>
    </recommendedName>
</protein>
<accession>A0ABX3MSI2</accession>
<dbReference type="EMBL" id="MPZS01000001">
    <property type="protein sequence ID" value="OOY14191.1"/>
    <property type="molecule type" value="Genomic_DNA"/>
</dbReference>
<dbReference type="InterPro" id="IPR050879">
    <property type="entry name" value="Acyltransferase_3"/>
</dbReference>
<feature type="transmembrane region" description="Helical" evidence="2">
    <location>
        <begin position="315"/>
        <end position="333"/>
    </location>
</feature>
<feature type="transmembrane region" description="Helical" evidence="2">
    <location>
        <begin position="211"/>
        <end position="227"/>
    </location>
</feature>
<feature type="region of interest" description="Disordered" evidence="1">
    <location>
        <begin position="344"/>
        <end position="365"/>
    </location>
</feature>
<evidence type="ECO:0000256" key="2">
    <source>
        <dbReference type="SAM" id="Phobius"/>
    </source>
</evidence>
<evidence type="ECO:0000256" key="1">
    <source>
        <dbReference type="SAM" id="MobiDB-lite"/>
    </source>
</evidence>
<feature type="transmembrane region" description="Helical" evidence="2">
    <location>
        <begin position="156"/>
        <end position="175"/>
    </location>
</feature>
<keyword evidence="5" id="KW-1185">Reference proteome</keyword>
<dbReference type="PANTHER" id="PTHR23028">
    <property type="entry name" value="ACETYLTRANSFERASE"/>
    <property type="match status" value="1"/>
</dbReference>
<reference evidence="4 5" key="1">
    <citation type="submission" date="2016-11" db="EMBL/GenBank/DDBJ databases">
        <title>A multilocus sequence analysis scheme for characterization of bacteria in the genus Thioclava.</title>
        <authorList>
            <person name="Liu Y."/>
            <person name="Shao Z."/>
        </authorList>
    </citation>
    <scope>NUCLEOTIDE SEQUENCE [LARGE SCALE GENOMIC DNA]</scope>
    <source>
        <strain evidence="4 5">11.10-0-13</strain>
    </source>
</reference>
<dbReference type="Proteomes" id="UP000242224">
    <property type="component" value="Unassembled WGS sequence"/>
</dbReference>
<evidence type="ECO:0000313" key="5">
    <source>
        <dbReference type="Proteomes" id="UP000242224"/>
    </source>
</evidence>
<feature type="compositionally biased region" description="Polar residues" evidence="1">
    <location>
        <begin position="349"/>
        <end position="365"/>
    </location>
</feature>
<feature type="domain" description="Acyltransferase 3" evidence="3">
    <location>
        <begin position="15"/>
        <end position="328"/>
    </location>
</feature>
<keyword evidence="2" id="KW-0472">Membrane</keyword>
<sequence>MRQNFAPLAAEHSNNLNLIRLIAALSVLVSHAWPITLGPGAVEPLEALTGFSLGALSVFTFFAISGFLISASFERSDGLWTYLRARAARIYPGLIVSIALVTLGLGPIFSTLPVPSYFAASETWQAFFGNSSLLRLHYHLPGVFEDTPYKTVQGSLWTLPVEMRLYVVVALLGLLGMFRRPVLLALTCGLGLLVVSFSGSLEFRGAHALRSLWYPGLPFFLGMAMYLARNRLPASSIIAFALVLVSVLCAHGPLGYVTMALAVSYAVLYLAGRESGPLRLWNQVGDYSYGTYIYAFPVQGMVIALWGGMSPVENIAISAPITLGLAVLSWHWVERPAMRAIRRRGQVKPQISTPSASSGHLSTGP</sequence>
<name>A0ABX3MSI2_9RHOB</name>
<feature type="transmembrane region" description="Helical" evidence="2">
    <location>
        <begin position="182"/>
        <end position="199"/>
    </location>
</feature>
<feature type="transmembrane region" description="Helical" evidence="2">
    <location>
        <begin position="90"/>
        <end position="109"/>
    </location>
</feature>
<dbReference type="InterPro" id="IPR002656">
    <property type="entry name" value="Acyl_transf_3_dom"/>
</dbReference>
<feature type="transmembrane region" description="Helical" evidence="2">
    <location>
        <begin position="21"/>
        <end position="42"/>
    </location>
</feature>
<organism evidence="4 5">
    <name type="scientific">Thioclava marina</name>
    <dbReference type="NCBI Taxonomy" id="1915077"/>
    <lineage>
        <taxon>Bacteria</taxon>
        <taxon>Pseudomonadati</taxon>
        <taxon>Pseudomonadota</taxon>
        <taxon>Alphaproteobacteria</taxon>
        <taxon>Rhodobacterales</taxon>
        <taxon>Paracoccaceae</taxon>
        <taxon>Thioclava</taxon>
    </lineage>
</organism>
<gene>
    <name evidence="4" type="ORF">BMG00_04395</name>
</gene>
<evidence type="ECO:0000259" key="3">
    <source>
        <dbReference type="Pfam" id="PF01757"/>
    </source>
</evidence>
<keyword evidence="2" id="KW-1133">Transmembrane helix</keyword>
<dbReference type="Pfam" id="PF01757">
    <property type="entry name" value="Acyl_transf_3"/>
    <property type="match status" value="1"/>
</dbReference>
<feature type="transmembrane region" description="Helical" evidence="2">
    <location>
        <begin position="48"/>
        <end position="69"/>
    </location>
</feature>
<proteinExistence type="predicted"/>
<comment type="caution">
    <text evidence="4">The sequence shown here is derived from an EMBL/GenBank/DDBJ whole genome shotgun (WGS) entry which is preliminary data.</text>
</comment>
<dbReference type="PANTHER" id="PTHR23028:SF131">
    <property type="entry name" value="BLR2367 PROTEIN"/>
    <property type="match status" value="1"/>
</dbReference>